<dbReference type="InterPro" id="IPR052042">
    <property type="entry name" value="Tail_sheath_structural"/>
</dbReference>
<evidence type="ECO:0000313" key="4">
    <source>
        <dbReference type="Proteomes" id="UP000232883"/>
    </source>
</evidence>
<name>A0A2K8Z4U2_9BACT</name>
<evidence type="ECO:0000259" key="2">
    <source>
        <dbReference type="Pfam" id="PF17482"/>
    </source>
</evidence>
<evidence type="ECO:0000256" key="1">
    <source>
        <dbReference type="ARBA" id="ARBA00008005"/>
    </source>
</evidence>
<gene>
    <name evidence="3" type="ORF">CWM47_25435</name>
</gene>
<sequence>MENFNTPGVYVREVATFPPSVAQVETAIPAFIGYTELITFEGETLQNKPVRIASLSQYQEIYGGSYPVPITALTLDSDGKITGGLADLNTLLRFRLFQSLQLYFANGGGPCYIVAVNNYFSAPNTPRTVDSAELIAGINALSKEDEPTLIVIADAVGVTDPATYHAVLTTALTQCADLKDRFLICDIQTAGQATMAAAIGGFRDGIGTNNLTYGAAYHPYIKTIINFDYDETVVTITQAGSPFNTFKMSELKTGKLVAGKTITNTSLYEGIKKEIAKQTVVLPPSSAIAGVYASVDRTRGVWKAPANFSLNFVKELTEKIDDLTQQSLNVHPTGKSVNALRFFDGKGNLVWGARTLAGNDNEWKYVSVRRFFLMVEESVKDATEPFVFEPNDANTWVKVKGMIENFLFLQWRAGALAGAKPAQAFFVNVGLGQTMTALDILEGRMIVEIGMAVVRPAEFIILRFAHKMQES</sequence>
<dbReference type="KEGG" id="spir:CWM47_25435"/>
<dbReference type="OrthoDB" id="9767864at2"/>
<dbReference type="EMBL" id="CP025096">
    <property type="protein sequence ID" value="AUD04892.1"/>
    <property type="molecule type" value="Genomic_DNA"/>
</dbReference>
<accession>A0A2K8Z4U2</accession>
<dbReference type="InterPro" id="IPR020287">
    <property type="entry name" value="Tail_sheath_C"/>
</dbReference>
<dbReference type="Gene3D" id="3.40.50.11780">
    <property type="match status" value="1"/>
</dbReference>
<organism evidence="3 4">
    <name type="scientific">Spirosoma pollinicola</name>
    <dbReference type="NCBI Taxonomy" id="2057025"/>
    <lineage>
        <taxon>Bacteria</taxon>
        <taxon>Pseudomonadati</taxon>
        <taxon>Bacteroidota</taxon>
        <taxon>Cytophagia</taxon>
        <taxon>Cytophagales</taxon>
        <taxon>Cytophagaceae</taxon>
        <taxon>Spirosoma</taxon>
    </lineage>
</organism>
<dbReference type="RefSeq" id="WP_100991165.1">
    <property type="nucleotide sequence ID" value="NZ_CP025096.1"/>
</dbReference>
<dbReference type="AlphaFoldDB" id="A0A2K8Z4U2"/>
<dbReference type="PANTHER" id="PTHR35861:SF1">
    <property type="entry name" value="PHAGE TAIL SHEATH PROTEIN"/>
    <property type="match status" value="1"/>
</dbReference>
<protein>
    <submittedName>
        <fullName evidence="3">Phage tail sheath family protein</fullName>
    </submittedName>
</protein>
<dbReference type="PANTHER" id="PTHR35861">
    <property type="match status" value="1"/>
</dbReference>
<comment type="similarity">
    <text evidence="1">Belongs to the myoviridae tail sheath protein family.</text>
</comment>
<dbReference type="Proteomes" id="UP000232883">
    <property type="component" value="Chromosome"/>
</dbReference>
<reference evidence="3 4" key="1">
    <citation type="submission" date="2017-11" db="EMBL/GenBank/DDBJ databases">
        <title>Taxonomic description and genome sequences of Spirosoma HA7 sp. nov., isolated from pollen microhabitat of Corylus avellana.</title>
        <authorList>
            <person name="Ambika Manirajan B."/>
            <person name="Suarez C."/>
            <person name="Ratering S."/>
            <person name="Geissler-Plaum R."/>
            <person name="Cardinale M."/>
            <person name="Sylvia S."/>
        </authorList>
    </citation>
    <scope>NUCLEOTIDE SEQUENCE [LARGE SCALE GENOMIC DNA]</scope>
    <source>
        <strain evidence="3 4">HA7</strain>
    </source>
</reference>
<dbReference type="Pfam" id="PF17482">
    <property type="entry name" value="Phage_sheath_1C"/>
    <property type="match status" value="1"/>
</dbReference>
<proteinExistence type="inferred from homology"/>
<evidence type="ECO:0000313" key="3">
    <source>
        <dbReference type="EMBL" id="AUD04892.1"/>
    </source>
</evidence>
<feature type="domain" description="Tail sheath protein C-terminal" evidence="2">
    <location>
        <begin position="360"/>
        <end position="464"/>
    </location>
</feature>
<keyword evidence="4" id="KW-1185">Reference proteome</keyword>